<dbReference type="RefSeq" id="WP_246918475.1">
    <property type="nucleotide sequence ID" value="NZ_CP090145.1"/>
</dbReference>
<proteinExistence type="predicted"/>
<gene>
    <name evidence="1" type="ORF">LXD69_07155</name>
</gene>
<organism evidence="1 2">
    <name type="scientific">Flavobacterium sediminilitoris</name>
    <dbReference type="NCBI Taxonomy" id="2024526"/>
    <lineage>
        <taxon>Bacteria</taxon>
        <taxon>Pseudomonadati</taxon>
        <taxon>Bacteroidota</taxon>
        <taxon>Flavobacteriia</taxon>
        <taxon>Flavobacteriales</taxon>
        <taxon>Flavobacteriaceae</taxon>
        <taxon>Flavobacterium</taxon>
    </lineage>
</organism>
<sequence length="96" mass="11420">MDQKEAYIYKKWCLENKITIYPKPVTNNGSRCKIVINRNGKEKIGSEIYEVQKTFKEVEIQTPSGMKKVKQVIPPLYEKIEQLYKDTYFKNQNKIE</sequence>
<reference evidence="1" key="1">
    <citation type="submission" date="2021-12" db="EMBL/GenBank/DDBJ databases">
        <authorList>
            <person name="Cha I.-T."/>
            <person name="Lee K.-E."/>
            <person name="Park S.-J."/>
        </authorList>
    </citation>
    <scope>NUCLEOTIDE SEQUENCE</scope>
    <source>
        <strain evidence="1">YSM-43</strain>
    </source>
</reference>
<dbReference type="EMBL" id="CP090145">
    <property type="protein sequence ID" value="UOX35288.1"/>
    <property type="molecule type" value="Genomic_DNA"/>
</dbReference>
<reference evidence="1" key="2">
    <citation type="submission" date="2022-04" db="EMBL/GenBank/DDBJ databases">
        <title>Complete Genome Sequence of Flavobacterium sediminilitoris YSM-43, Isolated from a Tidal Sediment.</title>
        <authorList>
            <person name="Lee P.A."/>
        </authorList>
    </citation>
    <scope>NUCLEOTIDE SEQUENCE</scope>
    <source>
        <strain evidence="1">YSM-43</strain>
    </source>
</reference>
<evidence type="ECO:0000313" key="2">
    <source>
        <dbReference type="Proteomes" id="UP000830454"/>
    </source>
</evidence>
<keyword evidence="2" id="KW-1185">Reference proteome</keyword>
<evidence type="ECO:0000313" key="1">
    <source>
        <dbReference type="EMBL" id="UOX35288.1"/>
    </source>
</evidence>
<name>A0ABY4HRU0_9FLAO</name>
<protein>
    <submittedName>
        <fullName evidence="1">Uncharacterized protein</fullName>
    </submittedName>
</protein>
<accession>A0ABY4HRU0</accession>
<dbReference type="Proteomes" id="UP000830454">
    <property type="component" value="Chromosome"/>
</dbReference>